<dbReference type="InterPro" id="IPR032466">
    <property type="entry name" value="Metal_Hydrolase"/>
</dbReference>
<evidence type="ECO:0000256" key="2">
    <source>
        <dbReference type="ARBA" id="ARBA00022723"/>
    </source>
</evidence>
<evidence type="ECO:0000259" key="5">
    <source>
        <dbReference type="Pfam" id="PF01979"/>
    </source>
</evidence>
<dbReference type="SUPFAM" id="SSF51338">
    <property type="entry name" value="Composite domain of metallo-dependent hydrolases"/>
    <property type="match status" value="1"/>
</dbReference>
<dbReference type="GO" id="GO:0019239">
    <property type="term" value="F:deaminase activity"/>
    <property type="evidence" value="ECO:0007669"/>
    <property type="project" value="TreeGrafter"/>
</dbReference>
<evidence type="ECO:0000256" key="3">
    <source>
        <dbReference type="ARBA" id="ARBA00022801"/>
    </source>
</evidence>
<dbReference type="Pfam" id="PF22429">
    <property type="entry name" value="HutF_N"/>
    <property type="match status" value="1"/>
</dbReference>
<dbReference type="GO" id="GO:0050416">
    <property type="term" value="F:formimidoylglutamate deiminase activity"/>
    <property type="evidence" value="ECO:0007669"/>
    <property type="project" value="UniProtKB-EC"/>
</dbReference>
<dbReference type="GO" id="GO:0046872">
    <property type="term" value="F:metal ion binding"/>
    <property type="evidence" value="ECO:0007669"/>
    <property type="project" value="UniProtKB-KW"/>
</dbReference>
<gene>
    <name evidence="7" type="ORF">GHC57_01200</name>
</gene>
<sequence>MNSTLSAPLARLPGGWATDVRVTLGADGRIETVETGAPPRSGDTPLTGQALLPAPSNLHSHAFQRAMAGRAERRGPGADSFWTWREQMYRFLAVLDPDAVEAIAALAQMEMLEAGYGAVAEFHYLHHQPGGHPYADPAELARRVMAAAETTGIGLTLLPVLYSRAGLDGRPLEDGQRRFGHDLDGFLDLLASLDTAMAAAPADWRLGAAPHSLRAVAVDDLVRLTEARPDGPLHIHVAEQVREVEDVTEALGAPPVTILLERVGLGPRWCAVHATHMTPVETAALAATGAVAGLCPITEANLGDGLFPADAFLKAGGRIGVGTDSNIRIALWEELRTLEYGQRLRDRARTVLAERGGSTGARLFGAVLAGGAQALDRMSGAVAPGHWADLLAVDLDHPALIGLEPETLLDGLLVAGDAAQVRAVWSAGRAVVRDGRHIARDAIVERYRATMARLREAV</sequence>
<dbReference type="NCBIfam" id="NF006684">
    <property type="entry name" value="PRK09229.1-5"/>
    <property type="match status" value="1"/>
</dbReference>
<dbReference type="AlphaFoldDB" id="A0A7X1ZAT1"/>
<evidence type="ECO:0000256" key="1">
    <source>
        <dbReference type="ARBA" id="ARBA00001947"/>
    </source>
</evidence>
<comment type="caution">
    <text evidence="7">The sequence shown here is derived from an EMBL/GenBank/DDBJ whole genome shotgun (WGS) entry which is preliminary data.</text>
</comment>
<proteinExistence type="predicted"/>
<dbReference type="SUPFAM" id="SSF51556">
    <property type="entry name" value="Metallo-dependent hydrolases"/>
    <property type="match status" value="1"/>
</dbReference>
<feature type="domain" description="Amidohydrolase-related" evidence="5">
    <location>
        <begin position="51"/>
        <end position="430"/>
    </location>
</feature>
<dbReference type="InterPro" id="IPR006680">
    <property type="entry name" value="Amidohydro-rel"/>
</dbReference>
<evidence type="ECO:0000313" key="7">
    <source>
        <dbReference type="EMBL" id="MQX35128.1"/>
    </source>
</evidence>
<dbReference type="InterPro" id="IPR011059">
    <property type="entry name" value="Metal-dep_hydrolase_composite"/>
</dbReference>
<dbReference type="Gene3D" id="2.30.40.10">
    <property type="entry name" value="Urease, subunit C, domain 1"/>
    <property type="match status" value="1"/>
</dbReference>
<evidence type="ECO:0000259" key="6">
    <source>
        <dbReference type="Pfam" id="PF22429"/>
    </source>
</evidence>
<dbReference type="InterPro" id="IPR051607">
    <property type="entry name" value="Metallo-dep_hydrolases"/>
</dbReference>
<reference evidence="7 8" key="1">
    <citation type="submission" date="2019-10" db="EMBL/GenBank/DDBJ databases">
        <title>Draft whole-genome sequence of the purple nonsulfur photosynthetic bacterium Roseospira navarrensis DSM 15114.</title>
        <authorList>
            <person name="Kyndt J.A."/>
            <person name="Meyer T.E."/>
        </authorList>
    </citation>
    <scope>NUCLEOTIDE SEQUENCE [LARGE SCALE GENOMIC DNA]</scope>
    <source>
        <strain evidence="7 8">DSM 15114</strain>
    </source>
</reference>
<dbReference type="InterPro" id="IPR010252">
    <property type="entry name" value="HutF"/>
</dbReference>
<dbReference type="OrthoDB" id="9796020at2"/>
<dbReference type="PANTHER" id="PTHR11271">
    <property type="entry name" value="GUANINE DEAMINASE"/>
    <property type="match status" value="1"/>
</dbReference>
<keyword evidence="8" id="KW-1185">Reference proteome</keyword>
<dbReference type="InterPro" id="IPR055156">
    <property type="entry name" value="HutF-like_N"/>
</dbReference>
<dbReference type="EMBL" id="WIVE01000001">
    <property type="protein sequence ID" value="MQX35128.1"/>
    <property type="molecule type" value="Genomic_DNA"/>
</dbReference>
<dbReference type="Proteomes" id="UP000434582">
    <property type="component" value="Unassembled WGS sequence"/>
</dbReference>
<dbReference type="Gene3D" id="3.20.20.140">
    <property type="entry name" value="Metal-dependent hydrolases"/>
    <property type="match status" value="1"/>
</dbReference>
<organism evidence="7 8">
    <name type="scientific">Roseospira navarrensis</name>
    <dbReference type="NCBI Taxonomy" id="140058"/>
    <lineage>
        <taxon>Bacteria</taxon>
        <taxon>Pseudomonadati</taxon>
        <taxon>Pseudomonadota</taxon>
        <taxon>Alphaproteobacteria</taxon>
        <taxon>Rhodospirillales</taxon>
        <taxon>Rhodospirillaceae</taxon>
        <taxon>Roseospira</taxon>
    </lineage>
</organism>
<feature type="domain" description="Formimidoylglutamate deiminase N-terminal" evidence="6">
    <location>
        <begin position="10"/>
        <end position="44"/>
    </location>
</feature>
<accession>A0A7X1ZAT1</accession>
<dbReference type="PANTHER" id="PTHR11271:SF48">
    <property type="entry name" value="AMIDOHYDROLASE-RELATED DOMAIN-CONTAINING PROTEIN"/>
    <property type="match status" value="1"/>
</dbReference>
<dbReference type="Pfam" id="PF01979">
    <property type="entry name" value="Amidohydro_1"/>
    <property type="match status" value="1"/>
</dbReference>
<dbReference type="EC" id="3.5.3.13" evidence="7"/>
<dbReference type="NCBIfam" id="NF006681">
    <property type="entry name" value="PRK09229.1-2"/>
    <property type="match status" value="1"/>
</dbReference>
<keyword evidence="2" id="KW-0479">Metal-binding</keyword>
<keyword evidence="3 7" id="KW-0378">Hydrolase</keyword>
<comment type="cofactor">
    <cofactor evidence="1">
        <name>Zn(2+)</name>
        <dbReference type="ChEBI" id="CHEBI:29105"/>
    </cofactor>
</comment>
<evidence type="ECO:0000313" key="8">
    <source>
        <dbReference type="Proteomes" id="UP000434582"/>
    </source>
</evidence>
<dbReference type="RefSeq" id="WP_153340250.1">
    <property type="nucleotide sequence ID" value="NZ_WIVE01000001.1"/>
</dbReference>
<protein>
    <submittedName>
        <fullName evidence="7">Formimidoylglutamate deiminase</fullName>
        <ecNumber evidence="7">3.5.3.13</ecNumber>
    </submittedName>
</protein>
<keyword evidence="4" id="KW-0862">Zinc</keyword>
<dbReference type="GO" id="GO:0005829">
    <property type="term" value="C:cytosol"/>
    <property type="evidence" value="ECO:0007669"/>
    <property type="project" value="TreeGrafter"/>
</dbReference>
<evidence type="ECO:0000256" key="4">
    <source>
        <dbReference type="ARBA" id="ARBA00022833"/>
    </source>
</evidence>
<dbReference type="NCBIfam" id="TIGR02022">
    <property type="entry name" value="hutF"/>
    <property type="match status" value="1"/>
</dbReference>
<name>A0A7X1ZAT1_9PROT</name>